<dbReference type="GO" id="GO:0046872">
    <property type="term" value="F:metal ion binding"/>
    <property type="evidence" value="ECO:0007669"/>
    <property type="project" value="InterPro"/>
</dbReference>
<name>F4GHR1_PARC1</name>
<dbReference type="eggNOG" id="COG2608">
    <property type="taxonomic scope" value="Bacteria"/>
</dbReference>
<dbReference type="InterPro" id="IPR006121">
    <property type="entry name" value="HMA_dom"/>
</dbReference>
<dbReference type="Proteomes" id="UP000007939">
    <property type="component" value="Chromosome"/>
</dbReference>
<reference evidence="2 3" key="2">
    <citation type="journal article" date="2012" name="Stand. Genomic Sci.">
        <title>Complete genome sequence of the termite hindgut bacterium Spirochaeta coccoides type strain (SPN1(T)), reclassification in the genus Sphaerochaeta as Sphaerochaeta coccoides comb. nov. and emendations of the family Spirochaetaceae and the genus Sphaerochaeta.</title>
        <authorList>
            <person name="Abt B."/>
            <person name="Han C."/>
            <person name="Scheuner C."/>
            <person name="Lu M."/>
            <person name="Lapidus A."/>
            <person name="Nolan M."/>
            <person name="Lucas S."/>
            <person name="Hammon N."/>
            <person name="Deshpande S."/>
            <person name="Cheng J.F."/>
            <person name="Tapia R."/>
            <person name="Goodwin L.A."/>
            <person name="Pitluck S."/>
            <person name="Liolios K."/>
            <person name="Pagani I."/>
            <person name="Ivanova N."/>
            <person name="Mavromatis K."/>
            <person name="Mikhailova N."/>
            <person name="Huntemann M."/>
            <person name="Pati A."/>
            <person name="Chen A."/>
            <person name="Palaniappan K."/>
            <person name="Land M."/>
            <person name="Hauser L."/>
            <person name="Brambilla E.M."/>
            <person name="Rohde M."/>
            <person name="Spring S."/>
            <person name="Gronow S."/>
            <person name="Goker M."/>
            <person name="Woyke T."/>
            <person name="Bristow J."/>
            <person name="Eisen J.A."/>
            <person name="Markowitz V."/>
            <person name="Hugenholtz P."/>
            <person name="Kyrpides N.C."/>
            <person name="Klenk H.P."/>
            <person name="Detter J.C."/>
        </authorList>
    </citation>
    <scope>NUCLEOTIDE SEQUENCE [LARGE SCALE GENOMIC DNA]</scope>
    <source>
        <strain evidence="3">ATCC BAA-1237 / DSM 17374 / SPN1</strain>
    </source>
</reference>
<dbReference type="Pfam" id="PF00403">
    <property type="entry name" value="HMA"/>
    <property type="match status" value="1"/>
</dbReference>
<sequence length="89" mass="9446">MIPPYGGCGTKEPTMFGFGKKTVETSLHTSGMSCNHCEMRVMNALKAIKGVKDVQARAATGIVTIRHEDGVSLDALKDAVTEAGYTVTN</sequence>
<reference evidence="3" key="1">
    <citation type="submission" date="2011-04" db="EMBL/GenBank/DDBJ databases">
        <title>The complete genome of Spirochaeta coccoides DSM 17374.</title>
        <authorList>
            <person name="Lucas S."/>
            <person name="Copeland A."/>
            <person name="Lapidus A."/>
            <person name="Bruce D."/>
            <person name="Goodwin L."/>
            <person name="Pitluck S."/>
            <person name="Peters L."/>
            <person name="Kyrpides N."/>
            <person name="Mavromatis K."/>
            <person name="Pagani I."/>
            <person name="Ivanova N."/>
            <person name="Ovchinnikova G."/>
            <person name="Lu M."/>
            <person name="Detter J.C."/>
            <person name="Tapia R."/>
            <person name="Han C."/>
            <person name="Land M."/>
            <person name="Hauser L."/>
            <person name="Markowitz V."/>
            <person name="Cheng J.-F."/>
            <person name="Hugenholtz P."/>
            <person name="Woyke T."/>
            <person name="Wu D."/>
            <person name="Spring S."/>
            <person name="Schroeder M."/>
            <person name="Brambilla E."/>
            <person name="Klenk H.-P."/>
            <person name="Eisen J.A."/>
        </authorList>
    </citation>
    <scope>NUCLEOTIDE SEQUENCE [LARGE SCALE GENOMIC DNA]</scope>
    <source>
        <strain evidence="3">ATCC BAA-1237 / DSM 17374 / SPN1</strain>
    </source>
</reference>
<dbReference type="EMBL" id="CP002659">
    <property type="protein sequence ID" value="AEC01599.1"/>
    <property type="molecule type" value="Genomic_DNA"/>
</dbReference>
<proteinExistence type="predicted"/>
<dbReference type="STRING" id="760011.Spico_0370"/>
<keyword evidence="3" id="KW-1185">Reference proteome</keyword>
<gene>
    <name evidence="2" type="ordered locus">Spico_0370</name>
</gene>
<dbReference type="CDD" id="cd00371">
    <property type="entry name" value="HMA"/>
    <property type="match status" value="1"/>
</dbReference>
<dbReference type="HOGENOM" id="CLU_134973_10_4_12"/>
<evidence type="ECO:0000259" key="1">
    <source>
        <dbReference type="PROSITE" id="PS50846"/>
    </source>
</evidence>
<organism evidence="2 3">
    <name type="scientific">Parasphaerochaeta coccoides (strain ATCC BAA-1237 / DSM 17374 / SPN1)</name>
    <name type="common">Sphaerochaeta coccoides</name>
    <dbReference type="NCBI Taxonomy" id="760011"/>
    <lineage>
        <taxon>Bacteria</taxon>
        <taxon>Pseudomonadati</taxon>
        <taxon>Spirochaetota</taxon>
        <taxon>Spirochaetia</taxon>
        <taxon>Spirochaetales</taxon>
        <taxon>Sphaerochaetaceae</taxon>
        <taxon>Parasphaerochaeta</taxon>
    </lineage>
</organism>
<dbReference type="AlphaFoldDB" id="F4GHR1"/>
<accession>F4GHR1</accession>
<dbReference type="KEGG" id="scc:Spico_0370"/>
<evidence type="ECO:0000313" key="2">
    <source>
        <dbReference type="EMBL" id="AEC01599.1"/>
    </source>
</evidence>
<protein>
    <submittedName>
        <fullName evidence="2">Heavy metal transport/detoxification protein</fullName>
    </submittedName>
</protein>
<dbReference type="Gene3D" id="3.30.70.100">
    <property type="match status" value="1"/>
</dbReference>
<feature type="domain" description="HMA" evidence="1">
    <location>
        <begin position="23"/>
        <end position="88"/>
    </location>
</feature>
<dbReference type="SUPFAM" id="SSF55008">
    <property type="entry name" value="HMA, heavy metal-associated domain"/>
    <property type="match status" value="1"/>
</dbReference>
<evidence type="ECO:0000313" key="3">
    <source>
        <dbReference type="Proteomes" id="UP000007939"/>
    </source>
</evidence>
<dbReference type="PROSITE" id="PS50846">
    <property type="entry name" value="HMA_2"/>
    <property type="match status" value="1"/>
</dbReference>
<dbReference type="InterPro" id="IPR036163">
    <property type="entry name" value="HMA_dom_sf"/>
</dbReference>